<dbReference type="InterPro" id="IPR004000">
    <property type="entry name" value="Actin"/>
</dbReference>
<keyword evidence="3" id="KW-0206">Cytoskeleton</keyword>
<organism evidence="5 6">
    <name type="scientific">Microcaecilia unicolor</name>
    <dbReference type="NCBI Taxonomy" id="1415580"/>
    <lineage>
        <taxon>Eukaryota</taxon>
        <taxon>Metazoa</taxon>
        <taxon>Chordata</taxon>
        <taxon>Craniata</taxon>
        <taxon>Vertebrata</taxon>
        <taxon>Euteleostomi</taxon>
        <taxon>Amphibia</taxon>
        <taxon>Gymnophiona</taxon>
        <taxon>Siphonopidae</taxon>
        <taxon>Microcaecilia</taxon>
    </lineage>
</organism>
<dbReference type="FunFam" id="3.90.640.10:FF:000007">
    <property type="entry name" value="Actin like 7B"/>
    <property type="match status" value="1"/>
</dbReference>
<evidence type="ECO:0000313" key="5">
    <source>
        <dbReference type="Proteomes" id="UP000515156"/>
    </source>
</evidence>
<dbReference type="Gene3D" id="3.30.420.40">
    <property type="match status" value="2"/>
</dbReference>
<dbReference type="FunFam" id="3.30.420.40:FF:000050">
    <property type="entry name" value="Actin, alpha skeletal muscle"/>
    <property type="match status" value="1"/>
</dbReference>
<dbReference type="Proteomes" id="UP000515156">
    <property type="component" value="Chromosome 1"/>
</dbReference>
<gene>
    <name evidence="6" type="primary">LOC115460601</name>
</gene>
<comment type="subcellular location">
    <subcellularLocation>
        <location evidence="1">Cytoplasm</location>
        <location evidence="1">Cytoskeleton</location>
    </subcellularLocation>
</comment>
<evidence type="ECO:0000256" key="2">
    <source>
        <dbReference type="ARBA" id="ARBA00006752"/>
    </source>
</evidence>
<dbReference type="SUPFAM" id="SSF53067">
    <property type="entry name" value="Actin-like ATPase domain"/>
    <property type="match status" value="2"/>
</dbReference>
<dbReference type="Pfam" id="PF00022">
    <property type="entry name" value="Actin"/>
    <property type="match status" value="1"/>
</dbReference>
<name>A0A6P7X7P1_9AMPH</name>
<dbReference type="InParanoid" id="A0A6P7X7P1"/>
<proteinExistence type="inferred from homology"/>
<keyword evidence="3" id="KW-0963">Cytoplasm</keyword>
<dbReference type="GO" id="GO:0005856">
    <property type="term" value="C:cytoskeleton"/>
    <property type="evidence" value="ECO:0007669"/>
    <property type="project" value="UniProtKB-SubCell"/>
</dbReference>
<evidence type="ECO:0000256" key="1">
    <source>
        <dbReference type="ARBA" id="ARBA00004245"/>
    </source>
</evidence>
<dbReference type="PRINTS" id="PR00190">
    <property type="entry name" value="ACTIN"/>
</dbReference>
<dbReference type="OrthoDB" id="9894514at2759"/>
<evidence type="ECO:0000256" key="4">
    <source>
        <dbReference type="RuleBase" id="RU000487"/>
    </source>
</evidence>
<dbReference type="Gene3D" id="3.90.640.10">
    <property type="entry name" value="Actin, Chain A, domain 4"/>
    <property type="match status" value="1"/>
</dbReference>
<evidence type="ECO:0000256" key="3">
    <source>
        <dbReference type="ARBA" id="ARBA00023212"/>
    </source>
</evidence>
<dbReference type="RefSeq" id="XP_030046224.1">
    <property type="nucleotide sequence ID" value="XM_030190364.1"/>
</dbReference>
<comment type="similarity">
    <text evidence="2 4">Belongs to the actin family.</text>
</comment>
<accession>A0A6P7X7P1</accession>
<dbReference type="PANTHER" id="PTHR11937">
    <property type="entry name" value="ACTIN"/>
    <property type="match status" value="1"/>
</dbReference>
<evidence type="ECO:0000313" key="6">
    <source>
        <dbReference type="RefSeq" id="XP_030046224.1"/>
    </source>
</evidence>
<dbReference type="GeneID" id="115460601"/>
<dbReference type="AlphaFoldDB" id="A0A6P7X7P1"/>
<keyword evidence="5" id="KW-1185">Reference proteome</keyword>
<dbReference type="InterPro" id="IPR043129">
    <property type="entry name" value="ATPase_NBD"/>
</dbReference>
<reference evidence="6" key="1">
    <citation type="submission" date="2025-08" db="UniProtKB">
        <authorList>
            <consortium name="RefSeq"/>
        </authorList>
    </citation>
    <scope>IDENTIFICATION</scope>
</reference>
<dbReference type="SMART" id="SM00268">
    <property type="entry name" value="ACTIN"/>
    <property type="match status" value="1"/>
</dbReference>
<dbReference type="KEGG" id="muo:115460601"/>
<protein>
    <submittedName>
        <fullName evidence="6">Actin-3-like</fullName>
    </submittedName>
</protein>
<sequence>MMRPGGGISTMEKPSIVMDNGAGYSKAGFCSEDRPKFVLRTKVGIPWSELVHEIGHQTLTAGMMAPVSTSLIWKTPIVHGVVVDWNAIEIFWKHIFYRLLKIDPRAHSVLLSDSPASPLVNRELAAELLFESFGVPAMHIAPSCTLSMYSCGRTIGLVIDVGDGTSLTCPILEGYILPCALYRLDIAGETLTHRMRELLRLSGNSFFSHQKSLVRKIKEKTCYVALDYQKELQSDLCLDYPLPDGHILSLTKERFQCPETLLQPKLMGINEPGLHQMAFNSLQKVESSSQQAIQESILLCGGSSLFRGLPERLLNELRRLLTGNSKFNLLVPNPKKRWYAAWVGGAIAASLPTFNSLWVTKEEYKENGPISLHRKCN</sequence>